<accession>X0XZ01</accession>
<sequence>MAINGKYNVTIDTPIGPQHGSVTFKSEGAVLHGDYQIAGSNGNFI</sequence>
<dbReference type="EMBL" id="BARS01050453">
    <property type="protein sequence ID" value="GAG48585.1"/>
    <property type="molecule type" value="Genomic_DNA"/>
</dbReference>
<evidence type="ECO:0000313" key="1">
    <source>
        <dbReference type="EMBL" id="GAG48585.1"/>
    </source>
</evidence>
<gene>
    <name evidence="1" type="ORF">S01H1_75318</name>
</gene>
<protein>
    <submittedName>
        <fullName evidence="1">Uncharacterized protein</fullName>
    </submittedName>
</protein>
<organism evidence="1">
    <name type="scientific">marine sediment metagenome</name>
    <dbReference type="NCBI Taxonomy" id="412755"/>
    <lineage>
        <taxon>unclassified sequences</taxon>
        <taxon>metagenomes</taxon>
        <taxon>ecological metagenomes</taxon>
    </lineage>
</organism>
<proteinExistence type="predicted"/>
<comment type="caution">
    <text evidence="1">The sequence shown here is derived from an EMBL/GenBank/DDBJ whole genome shotgun (WGS) entry which is preliminary data.</text>
</comment>
<dbReference type="AlphaFoldDB" id="X0XZ01"/>
<feature type="non-terminal residue" evidence="1">
    <location>
        <position position="45"/>
    </location>
</feature>
<reference evidence="1" key="1">
    <citation type="journal article" date="2014" name="Front. Microbiol.">
        <title>High frequency of phylogenetically diverse reductive dehalogenase-homologous genes in deep subseafloor sedimentary metagenomes.</title>
        <authorList>
            <person name="Kawai M."/>
            <person name="Futagami T."/>
            <person name="Toyoda A."/>
            <person name="Takaki Y."/>
            <person name="Nishi S."/>
            <person name="Hori S."/>
            <person name="Arai W."/>
            <person name="Tsubouchi T."/>
            <person name="Morono Y."/>
            <person name="Uchiyama I."/>
            <person name="Ito T."/>
            <person name="Fujiyama A."/>
            <person name="Inagaki F."/>
            <person name="Takami H."/>
        </authorList>
    </citation>
    <scope>NUCLEOTIDE SEQUENCE</scope>
    <source>
        <strain evidence="1">Expedition CK06-06</strain>
    </source>
</reference>
<name>X0XZ01_9ZZZZ</name>